<dbReference type="Proteomes" id="UP000319836">
    <property type="component" value="Unassembled WGS sequence"/>
</dbReference>
<dbReference type="InterPro" id="IPR050344">
    <property type="entry name" value="Peptidase_M1_aminopeptidases"/>
</dbReference>
<dbReference type="GO" id="GO:0005615">
    <property type="term" value="C:extracellular space"/>
    <property type="evidence" value="ECO:0007669"/>
    <property type="project" value="TreeGrafter"/>
</dbReference>
<dbReference type="PANTHER" id="PTHR11533:SF174">
    <property type="entry name" value="PUROMYCIN-SENSITIVE AMINOPEPTIDASE-RELATED"/>
    <property type="match status" value="1"/>
</dbReference>
<sequence>MRLSQRRLLSAGVAAPEPTRWKIPVRLRYGLGERTFVQDVLLTDSAETVELQGGAAPGWIHPNADEEGYYRWSLSNPMLVALAEGASLKLSVRERIGFVGNLHALLLDGQVKGDQYFAMLTSFARDPEPEVVSAVLDGLAASRNPFVTKETRPAFADYVRRTLDPALERIGMEPRRGEPQRVTVLRPQLLSWLANEGNDPRAIERGRALAHEYLAHATSVDRSLQDVVLQIAAAHGDARLFDTYRARFEGASTPTDRQRFLAGLASFTDTMLARRALAYAVQGSLRPQEITSIATTMGLRPELQDLVFQWVIDHYDYLATHVPPSTVAALPRQASGCSLERAARARAFFSEPAHGPVGTRKEIERMEAIVRECATLHEREGAAATRAWAAR</sequence>
<dbReference type="GO" id="GO:0043171">
    <property type="term" value="P:peptide catabolic process"/>
    <property type="evidence" value="ECO:0007669"/>
    <property type="project" value="TreeGrafter"/>
</dbReference>
<accession>A0A538U0Z7</accession>
<reference evidence="3 4" key="1">
    <citation type="journal article" date="2019" name="Nat. Microbiol.">
        <title>Mediterranean grassland soil C-N compound turnover is dependent on rainfall and depth, and is mediated by genomically divergent microorganisms.</title>
        <authorList>
            <person name="Diamond S."/>
            <person name="Andeer P.F."/>
            <person name="Li Z."/>
            <person name="Crits-Christoph A."/>
            <person name="Burstein D."/>
            <person name="Anantharaman K."/>
            <person name="Lane K.R."/>
            <person name="Thomas B.C."/>
            <person name="Pan C."/>
            <person name="Northen T.R."/>
            <person name="Banfield J.F."/>
        </authorList>
    </citation>
    <scope>NUCLEOTIDE SEQUENCE [LARGE SCALE GENOMIC DNA]</scope>
    <source>
        <strain evidence="3">WS_10</strain>
    </source>
</reference>
<dbReference type="PANTHER" id="PTHR11533">
    <property type="entry name" value="PROTEASE M1 ZINC METALLOPROTEASE"/>
    <property type="match status" value="1"/>
</dbReference>
<dbReference type="GO" id="GO:0005737">
    <property type="term" value="C:cytoplasm"/>
    <property type="evidence" value="ECO:0007669"/>
    <property type="project" value="TreeGrafter"/>
</dbReference>
<comment type="similarity">
    <text evidence="1">Belongs to the peptidase M1 family.</text>
</comment>
<comment type="caution">
    <text evidence="3">The sequence shown here is derived from an EMBL/GenBank/DDBJ whole genome shotgun (WGS) entry which is preliminary data.</text>
</comment>
<gene>
    <name evidence="3" type="ORF">E6K80_11340</name>
</gene>
<name>A0A538U0Z7_UNCEI</name>
<dbReference type="GO" id="GO:0008270">
    <property type="term" value="F:zinc ion binding"/>
    <property type="evidence" value="ECO:0007669"/>
    <property type="project" value="TreeGrafter"/>
</dbReference>
<dbReference type="Gene3D" id="2.60.40.1910">
    <property type="match status" value="1"/>
</dbReference>
<feature type="domain" description="ERAP1-like C-terminal" evidence="2">
    <location>
        <begin position="59"/>
        <end position="354"/>
    </location>
</feature>
<dbReference type="GO" id="GO:0042277">
    <property type="term" value="F:peptide binding"/>
    <property type="evidence" value="ECO:0007669"/>
    <property type="project" value="TreeGrafter"/>
</dbReference>
<evidence type="ECO:0000313" key="4">
    <source>
        <dbReference type="Proteomes" id="UP000319836"/>
    </source>
</evidence>
<dbReference type="InterPro" id="IPR024571">
    <property type="entry name" value="ERAP1-like_C_dom"/>
</dbReference>
<dbReference type="GO" id="GO:0070006">
    <property type="term" value="F:metalloaminopeptidase activity"/>
    <property type="evidence" value="ECO:0007669"/>
    <property type="project" value="TreeGrafter"/>
</dbReference>
<organism evidence="3 4">
    <name type="scientific">Eiseniibacteriota bacterium</name>
    <dbReference type="NCBI Taxonomy" id="2212470"/>
    <lineage>
        <taxon>Bacteria</taxon>
        <taxon>Candidatus Eiseniibacteriota</taxon>
    </lineage>
</organism>
<protein>
    <recommendedName>
        <fullName evidence="2">ERAP1-like C-terminal domain-containing protein</fullName>
    </recommendedName>
</protein>
<dbReference type="Gene3D" id="1.25.50.20">
    <property type="match status" value="1"/>
</dbReference>
<dbReference type="GO" id="GO:0016020">
    <property type="term" value="C:membrane"/>
    <property type="evidence" value="ECO:0007669"/>
    <property type="project" value="TreeGrafter"/>
</dbReference>
<evidence type="ECO:0000256" key="1">
    <source>
        <dbReference type="ARBA" id="ARBA00010136"/>
    </source>
</evidence>
<proteinExistence type="inferred from homology"/>
<dbReference type="AlphaFoldDB" id="A0A538U0Z7"/>
<dbReference type="Pfam" id="PF11838">
    <property type="entry name" value="ERAP1_C"/>
    <property type="match status" value="1"/>
</dbReference>
<dbReference type="EMBL" id="VBPA01000288">
    <property type="protein sequence ID" value="TMQ69552.1"/>
    <property type="molecule type" value="Genomic_DNA"/>
</dbReference>
<evidence type="ECO:0000313" key="3">
    <source>
        <dbReference type="EMBL" id="TMQ69552.1"/>
    </source>
</evidence>
<evidence type="ECO:0000259" key="2">
    <source>
        <dbReference type="Pfam" id="PF11838"/>
    </source>
</evidence>